<dbReference type="PIRSF" id="PIRSF029730">
    <property type="entry name" value="UCP029730"/>
    <property type="match status" value="1"/>
</dbReference>
<feature type="region of interest" description="Disordered" evidence="1">
    <location>
        <begin position="1"/>
        <end position="24"/>
    </location>
</feature>
<dbReference type="InterPro" id="IPR011227">
    <property type="entry name" value="UCP029730"/>
</dbReference>
<sequence>MSASSTAPKPAAMPPLLGPGDPPPVTVLNREGRAPVLLLCDHASNAMPASLGTLGLDETALSRHIAYDIGAADVTRALVERWDAAAVLSGYSRLIIDLNRDLDDPTSIPVISDGVVVPGNRALDPAEAAQRVDGLFWPYHSTVDAEIDRLRERGQVPAVVSIHSFTPVMNGIERPWHIGILWDRDPRMPVPAMERLRADARLVVGDNEPYTGKGTEGSTIDRHAVAPGLPHLLVEIRQDLIDTRHGAAEWAGILGEALDEVLADPNLYRIQHF</sequence>
<accession>A0ABX7B380</accession>
<keyword evidence="3" id="KW-1185">Reference proteome</keyword>
<dbReference type="InterPro" id="IPR007709">
    <property type="entry name" value="N-FG_amidohydro"/>
</dbReference>
<organism evidence="2 3">
    <name type="scientific">Skermanella cutis</name>
    <dbReference type="NCBI Taxonomy" id="2775420"/>
    <lineage>
        <taxon>Bacteria</taxon>
        <taxon>Pseudomonadati</taxon>
        <taxon>Pseudomonadota</taxon>
        <taxon>Alphaproteobacteria</taxon>
        <taxon>Rhodospirillales</taxon>
        <taxon>Azospirillaceae</taxon>
        <taxon>Skermanella</taxon>
    </lineage>
</organism>
<name>A0ABX7B380_9PROT</name>
<feature type="compositionally biased region" description="Pro residues" evidence="1">
    <location>
        <begin position="11"/>
        <end position="24"/>
    </location>
</feature>
<reference evidence="2" key="1">
    <citation type="submission" date="2021-02" db="EMBL/GenBank/DDBJ databases">
        <title>Skermanella TT6 skin isolate.</title>
        <authorList>
            <person name="Lee K."/>
            <person name="Ganzorig M."/>
        </authorList>
    </citation>
    <scope>NUCLEOTIDE SEQUENCE</scope>
    <source>
        <strain evidence="2">TT6</strain>
    </source>
</reference>
<dbReference type="SUPFAM" id="SSF53187">
    <property type="entry name" value="Zn-dependent exopeptidases"/>
    <property type="match status" value="1"/>
</dbReference>
<protein>
    <submittedName>
        <fullName evidence="2">N-formylglutamate amidohydrolase</fullName>
    </submittedName>
</protein>
<dbReference type="Proteomes" id="UP000595197">
    <property type="component" value="Chromosome"/>
</dbReference>
<evidence type="ECO:0000313" key="2">
    <source>
        <dbReference type="EMBL" id="QQP88594.1"/>
    </source>
</evidence>
<dbReference type="Gene3D" id="3.40.630.40">
    <property type="entry name" value="Zn-dependent exopeptidases"/>
    <property type="match status" value="1"/>
</dbReference>
<dbReference type="RefSeq" id="WP_201073698.1">
    <property type="nucleotide sequence ID" value="NZ_CP067420.1"/>
</dbReference>
<proteinExistence type="predicted"/>
<dbReference type="EMBL" id="CP067420">
    <property type="protein sequence ID" value="QQP88594.1"/>
    <property type="molecule type" value="Genomic_DNA"/>
</dbReference>
<evidence type="ECO:0000313" key="3">
    <source>
        <dbReference type="Proteomes" id="UP000595197"/>
    </source>
</evidence>
<dbReference type="Pfam" id="PF05013">
    <property type="entry name" value="FGase"/>
    <property type="match status" value="1"/>
</dbReference>
<evidence type="ECO:0000256" key="1">
    <source>
        <dbReference type="SAM" id="MobiDB-lite"/>
    </source>
</evidence>
<gene>
    <name evidence="2" type="ORF">IGS68_21600</name>
</gene>